<dbReference type="EMBL" id="JASBWT010000002">
    <property type="protein sequence ID" value="KAJ9107742.1"/>
    <property type="molecule type" value="Genomic_DNA"/>
</dbReference>
<dbReference type="Proteomes" id="UP001227268">
    <property type="component" value="Unassembled WGS sequence"/>
</dbReference>
<reference evidence="1" key="1">
    <citation type="submission" date="2023-04" db="EMBL/GenBank/DDBJ databases">
        <title>Draft Genome sequencing of Naganishia species isolated from polar environments using Oxford Nanopore Technology.</title>
        <authorList>
            <person name="Leo P."/>
            <person name="Venkateswaran K."/>
        </authorList>
    </citation>
    <scope>NUCLEOTIDE SEQUENCE</scope>
    <source>
        <strain evidence="1">MNA-CCFEE 5423</strain>
    </source>
</reference>
<protein>
    <submittedName>
        <fullName evidence="1">Uncharacterized protein</fullName>
    </submittedName>
</protein>
<keyword evidence="2" id="KW-1185">Reference proteome</keyword>
<gene>
    <name evidence="1" type="ORF">QFC21_001203</name>
</gene>
<evidence type="ECO:0000313" key="1">
    <source>
        <dbReference type="EMBL" id="KAJ9107742.1"/>
    </source>
</evidence>
<comment type="caution">
    <text evidence="1">The sequence shown here is derived from an EMBL/GenBank/DDBJ whole genome shotgun (WGS) entry which is preliminary data.</text>
</comment>
<sequence length="1461" mass="159803">MLGQETVERPGRGIIDVDSEPSPSPSPSARTAKRIKPAATGLVIDIGSDDEDDTKMNGNGSGGQEAVVGQASVQGLIGGGRSGPVPVSVFRSPQKPQQPPLHQMFQQQQQGFPFDSQPVTIVDAKPTSTQLAMNPGVQQHQAQQQNASTPSTAIDLTNEPSPSPNESSPPPSAAAPPPPSAATHGGHDPRKPICVGSIDTQALILYPTRLMSRGADTEELVRSRQVRVDGAGEEWLHVKCKYRRTAVPPGAPEGSQDAEMVVVMNMSQTVQLGLLNEGTFRVLAPYMARSLIRVEGYIKRGDTDRMFTAPLNLLLFTLPANIGYLSGKLAESSTFLDIPLPFYDPNNHADMPVYVNPHNPPEGGFRIRNRRADTLLGRTGAYNAASSSFGGGMTQQKAIEVQRQQVDEVFRSLKGHDELAETEVPRERIKTKLFPHQRKAITFLLQREAESSAVKAAVKAVVARSAEGTPASGASTSRDATPTTTTTTANASDSVSDLTSDDSDSDASAAGDRKRRAAKAAAKATKKQLAKRQKEAEKEARRRGFNSLWEPVDERRKGGAVGGKAKIRKWKNRVTEQVAEGKHRPEEARGSILADDMGLGKTLTTVALVACTLSSARKYARQGPTDYDASSDDDDGQGPANGEGDSDAKSDLDASHFAGVVHGMPTANVGGGTSGGSNGATTGGDKKRKLVGDQQVKFDTRKIARMERRARLERIQLRSRGTLLICPLSTVTNWEDQIREHWNGNVYVEGGHQTVSQKRASNTGGDEDGDYTGKGKPDLRVFIYHGASRKVTVTKLADFDIVITTFNVLQTEYSKQLKTAQGISRYSSAGAGATSSNAGTPSARDSDDPMEVDDYGTPLRAGADEKPEVAVDRKRLLTGAAAGGRGGKAKNSMVHGFDVMGKKTSREVVSPLQSIEWFRVVLDEAHFIKDPSTIVSRAASYLEAERRLCLTGTPIQNKVEDVWALLRFLRLKPFDDKNVWQTYIMSLAKAGNSLGVVRLQTILRHCTLRRTKDTVSKDGQRLLDLPPRVDRKVEIELSPEERAIYDAHFTQTKTNFEAMRSKKKNITYVNILQQILRLRQICDHWTLINEANVEDVEEEIMDEMDLDTAKQTILQEGLSLRRAFAYVNSLPDAASTSDAAESSSCFSCQVPLRINEPKEEEEEDEEVNNKGKVKKGKGKTRTVAPILTRCCHLFCQACFKREVFPSWPTQMVGAGRKCPACDTGLRLGTDVIEVAQGATLAVDAAANNKMKANKRKKFVGEPQLSSKMRVLLMDLLQISKHNPHSDNYDPSQASDIVDLDPDGKPLITKSVVFSQWTSMLDHIENMLSYADIGYARLDGTMKREVRAEAMDALKNDPKCEVLLVSLRAGGVGLNLTTASRAYLIDPYWNPSVENQAIDRIHRLGQTRSVTSIKYVVKNSIEEKMLQVQQRKSELVKISLNQSVSKKDLHERRLEDLKLLFS</sequence>
<proteinExistence type="predicted"/>
<accession>A0ACC2W9H8</accession>
<evidence type="ECO:0000313" key="2">
    <source>
        <dbReference type="Proteomes" id="UP001227268"/>
    </source>
</evidence>
<organism evidence="1 2">
    <name type="scientific">Naganishia friedmannii</name>
    <dbReference type="NCBI Taxonomy" id="89922"/>
    <lineage>
        <taxon>Eukaryota</taxon>
        <taxon>Fungi</taxon>
        <taxon>Dikarya</taxon>
        <taxon>Basidiomycota</taxon>
        <taxon>Agaricomycotina</taxon>
        <taxon>Tremellomycetes</taxon>
        <taxon>Filobasidiales</taxon>
        <taxon>Filobasidiaceae</taxon>
        <taxon>Naganishia</taxon>
    </lineage>
</organism>
<name>A0ACC2W9H8_9TREE</name>